<dbReference type="EMBL" id="SETE01000002">
    <property type="protein sequence ID" value="RYM34813.1"/>
    <property type="molecule type" value="Genomic_DNA"/>
</dbReference>
<protein>
    <recommendedName>
        <fullName evidence="1">ATPase dynein-related AAA domain-containing protein</fullName>
    </recommendedName>
</protein>
<evidence type="ECO:0000259" key="1">
    <source>
        <dbReference type="Pfam" id="PF07728"/>
    </source>
</evidence>
<dbReference type="AlphaFoldDB" id="A0A4Q4KN06"/>
<dbReference type="Pfam" id="PF07728">
    <property type="entry name" value="AAA_5"/>
    <property type="match status" value="1"/>
</dbReference>
<dbReference type="Gene3D" id="3.40.50.300">
    <property type="entry name" value="P-loop containing nucleotide triphosphate hydrolases"/>
    <property type="match status" value="1"/>
</dbReference>
<comment type="caution">
    <text evidence="2">The sequence shown here is derived from an EMBL/GenBank/DDBJ whole genome shotgun (WGS) entry which is preliminary data.</text>
</comment>
<dbReference type="PANTHER" id="PTHR37291:SF1">
    <property type="entry name" value="TYPE IV METHYL-DIRECTED RESTRICTION ENZYME ECOKMCRB SUBUNIT"/>
    <property type="match status" value="1"/>
</dbReference>
<feature type="domain" description="ATPase dynein-related AAA" evidence="1">
    <location>
        <begin position="236"/>
        <end position="462"/>
    </location>
</feature>
<evidence type="ECO:0000313" key="2">
    <source>
        <dbReference type="EMBL" id="RYM34813.1"/>
    </source>
</evidence>
<sequence length="576" mass="67578">MTEIKKNKVQLYFDYYVAHHEPKLENWYRGLTKYINIVQAIKKTLQAEENFAELSIEDQESKLNEVFAECSANEITNTESFLERYIFLQGNGVGDVSQGVVWDTEKNPHKKIIRENASALLLYNILVEDDRVETDKKIDELLKMDKNQFAVKNRFIRTLHPHTFGSPDANGKMDRLLSVLDTKLGVTVSGSTPIEKHDELCKLIETDDPALRQMFTWELYYMLNDELDLKKAIVYYGAPGTGKTFISDINARKYIDLHRIKVGRSVLNDYSIQTVQFHPSYSYEDFFEGIRPTEDGKLKLFNGTFKQFCKDNSILERALYKSDDFIENKKFKKLEYDFSQIRINDLNDEQKKILGCNDKEFATELTIQDWIEPAFFIIDEINRAELSKVFGELMLSLEYRGVKGKIKTQYAHLCKNKNDDSAFYFEDDQNWFFVPQNIYLIGTMNNIDRSVDTFDFALRRRFMWEEVHPNYSVIKSVLMSSGRGWSYEDCKNLSDSLLRLNNLIEGDEILDKNYRIGQSYVLELRKTNRDRYDSIVKAKEFLWGSFIQPLLEEYLRGLGDEKKSNEKIQRFRNSFV</sequence>
<dbReference type="Proteomes" id="UP000293952">
    <property type="component" value="Unassembled WGS sequence"/>
</dbReference>
<reference evidence="2 3" key="1">
    <citation type="submission" date="2019-02" db="EMBL/GenBank/DDBJ databases">
        <title>Genome sequence of the sea-ice species Brumimicrobium glaciale.</title>
        <authorList>
            <person name="Bowman J.P."/>
        </authorList>
    </citation>
    <scope>NUCLEOTIDE SEQUENCE [LARGE SCALE GENOMIC DNA]</scope>
    <source>
        <strain evidence="2 3">IC156</strain>
    </source>
</reference>
<dbReference type="InterPro" id="IPR052934">
    <property type="entry name" value="Methyl-DNA_Rec/Restrict_Enz"/>
</dbReference>
<evidence type="ECO:0000313" key="3">
    <source>
        <dbReference type="Proteomes" id="UP000293952"/>
    </source>
</evidence>
<organism evidence="2 3">
    <name type="scientific">Brumimicrobium glaciale</name>
    <dbReference type="NCBI Taxonomy" id="200475"/>
    <lineage>
        <taxon>Bacteria</taxon>
        <taxon>Pseudomonadati</taxon>
        <taxon>Bacteroidota</taxon>
        <taxon>Flavobacteriia</taxon>
        <taxon>Flavobacteriales</taxon>
        <taxon>Crocinitomicaceae</taxon>
        <taxon>Brumimicrobium</taxon>
    </lineage>
</organism>
<dbReference type="PANTHER" id="PTHR37291">
    <property type="entry name" value="5-METHYLCYTOSINE-SPECIFIC RESTRICTION ENZYME B"/>
    <property type="match status" value="1"/>
</dbReference>
<gene>
    <name evidence="2" type="ORF">ERX46_05410</name>
</gene>
<dbReference type="InterPro" id="IPR011704">
    <property type="entry name" value="ATPase_dyneun-rel_AAA"/>
</dbReference>
<accession>A0A4Q4KN06</accession>
<dbReference type="RefSeq" id="WP_130092821.1">
    <property type="nucleotide sequence ID" value="NZ_SETE01000002.1"/>
</dbReference>
<keyword evidence="3" id="KW-1185">Reference proteome</keyword>
<dbReference type="GO" id="GO:0005524">
    <property type="term" value="F:ATP binding"/>
    <property type="evidence" value="ECO:0007669"/>
    <property type="project" value="InterPro"/>
</dbReference>
<dbReference type="OrthoDB" id="9781481at2"/>
<proteinExistence type="predicted"/>
<dbReference type="SUPFAM" id="SSF52540">
    <property type="entry name" value="P-loop containing nucleoside triphosphate hydrolases"/>
    <property type="match status" value="1"/>
</dbReference>
<name>A0A4Q4KN06_9FLAO</name>
<dbReference type="InterPro" id="IPR027417">
    <property type="entry name" value="P-loop_NTPase"/>
</dbReference>
<dbReference type="GO" id="GO:0016887">
    <property type="term" value="F:ATP hydrolysis activity"/>
    <property type="evidence" value="ECO:0007669"/>
    <property type="project" value="InterPro"/>
</dbReference>